<sequence>MTTWPLILRNKSENSEVNVPVRRCTESDKFLLKKAAEDIFWTNGASWRLPLELPRGMKAAMTGRYLHLGVRRSPAEALLAGRFRRGRVCHQAASLLVHQVIQPQSASASAPTPRAPARSRPSPGQGMARLAHLERSSAQRQRRPRSSLLRQPRRRRWKSAYSWRRPLPRRNVIQNGSGCGSNGEGALEEARS</sequence>
<reference evidence="2" key="1">
    <citation type="submission" date="2019-10" db="EMBL/GenBank/DDBJ databases">
        <authorList>
            <consortium name="DOE Joint Genome Institute"/>
            <person name="Kuo A."/>
            <person name="Miyauchi S."/>
            <person name="Kiss E."/>
            <person name="Drula E."/>
            <person name="Kohler A."/>
            <person name="Sanchez-Garcia M."/>
            <person name="Andreopoulos B."/>
            <person name="Barry K.W."/>
            <person name="Bonito G."/>
            <person name="Buee M."/>
            <person name="Carver A."/>
            <person name="Chen C."/>
            <person name="Cichocki N."/>
            <person name="Clum A."/>
            <person name="Culley D."/>
            <person name="Crous P.W."/>
            <person name="Fauchery L."/>
            <person name="Girlanda M."/>
            <person name="Hayes R."/>
            <person name="Keri Z."/>
            <person name="LaButti K."/>
            <person name="Lipzen A."/>
            <person name="Lombard V."/>
            <person name="Magnuson J."/>
            <person name="Maillard F."/>
            <person name="Morin E."/>
            <person name="Murat C."/>
            <person name="Nolan M."/>
            <person name="Ohm R."/>
            <person name="Pangilinan J."/>
            <person name="Pereira M."/>
            <person name="Perotto S."/>
            <person name="Peter M."/>
            <person name="Riley R."/>
            <person name="Sitrit Y."/>
            <person name="Stielow B."/>
            <person name="Szollosi G."/>
            <person name="Zifcakova L."/>
            <person name="Stursova M."/>
            <person name="Spatafora J.W."/>
            <person name="Tedersoo L."/>
            <person name="Vaario L.-M."/>
            <person name="Yamada A."/>
            <person name="Yan M."/>
            <person name="Wang P."/>
            <person name="Xu J."/>
            <person name="Bruns T."/>
            <person name="Baldrian P."/>
            <person name="Vilgalys R."/>
            <person name="Henrissat B."/>
            <person name="Grigoriev I.V."/>
            <person name="Hibbett D."/>
            <person name="Nagy L.G."/>
            <person name="Martin F.M."/>
        </authorList>
    </citation>
    <scope>NUCLEOTIDE SEQUENCE</scope>
    <source>
        <strain evidence="2">Prilba</strain>
    </source>
</reference>
<keyword evidence="3" id="KW-1185">Reference proteome</keyword>
<evidence type="ECO:0000313" key="2">
    <source>
        <dbReference type="EMBL" id="KAF8487438.1"/>
    </source>
</evidence>
<reference evidence="2" key="2">
    <citation type="journal article" date="2020" name="Nat. Commun.">
        <title>Large-scale genome sequencing of mycorrhizal fungi provides insights into the early evolution of symbiotic traits.</title>
        <authorList>
            <person name="Miyauchi S."/>
            <person name="Kiss E."/>
            <person name="Kuo A."/>
            <person name="Drula E."/>
            <person name="Kohler A."/>
            <person name="Sanchez-Garcia M."/>
            <person name="Morin E."/>
            <person name="Andreopoulos B."/>
            <person name="Barry K.W."/>
            <person name="Bonito G."/>
            <person name="Buee M."/>
            <person name="Carver A."/>
            <person name="Chen C."/>
            <person name="Cichocki N."/>
            <person name="Clum A."/>
            <person name="Culley D."/>
            <person name="Crous P.W."/>
            <person name="Fauchery L."/>
            <person name="Girlanda M."/>
            <person name="Hayes R.D."/>
            <person name="Keri Z."/>
            <person name="LaButti K."/>
            <person name="Lipzen A."/>
            <person name="Lombard V."/>
            <person name="Magnuson J."/>
            <person name="Maillard F."/>
            <person name="Murat C."/>
            <person name="Nolan M."/>
            <person name="Ohm R.A."/>
            <person name="Pangilinan J."/>
            <person name="Pereira M.F."/>
            <person name="Perotto S."/>
            <person name="Peter M."/>
            <person name="Pfister S."/>
            <person name="Riley R."/>
            <person name="Sitrit Y."/>
            <person name="Stielow J.B."/>
            <person name="Szollosi G."/>
            <person name="Zifcakova L."/>
            <person name="Stursova M."/>
            <person name="Spatafora J.W."/>
            <person name="Tedersoo L."/>
            <person name="Vaario L.M."/>
            <person name="Yamada A."/>
            <person name="Yan M."/>
            <person name="Wang P."/>
            <person name="Xu J."/>
            <person name="Bruns T."/>
            <person name="Baldrian P."/>
            <person name="Vilgalys R."/>
            <person name="Dunand C."/>
            <person name="Henrissat B."/>
            <person name="Grigoriev I.V."/>
            <person name="Hibbett D."/>
            <person name="Nagy L.G."/>
            <person name="Martin F.M."/>
        </authorList>
    </citation>
    <scope>NUCLEOTIDE SEQUENCE</scope>
    <source>
        <strain evidence="2">Prilba</strain>
    </source>
</reference>
<feature type="region of interest" description="Disordered" evidence="1">
    <location>
        <begin position="104"/>
        <end position="192"/>
    </location>
</feature>
<dbReference type="Proteomes" id="UP000759537">
    <property type="component" value="Unassembled WGS sequence"/>
</dbReference>
<evidence type="ECO:0000256" key="1">
    <source>
        <dbReference type="SAM" id="MobiDB-lite"/>
    </source>
</evidence>
<accession>A0A9P5N6E5</accession>
<dbReference type="EMBL" id="WHVB01000001">
    <property type="protein sequence ID" value="KAF8487438.1"/>
    <property type="molecule type" value="Genomic_DNA"/>
</dbReference>
<feature type="compositionally biased region" description="Basic residues" evidence="1">
    <location>
        <begin position="140"/>
        <end position="158"/>
    </location>
</feature>
<proteinExistence type="predicted"/>
<dbReference type="OrthoDB" id="422362at2759"/>
<gene>
    <name evidence="2" type="ORF">DFH94DRAFT_27354</name>
</gene>
<evidence type="ECO:0000313" key="3">
    <source>
        <dbReference type="Proteomes" id="UP000759537"/>
    </source>
</evidence>
<organism evidence="2 3">
    <name type="scientific">Russula ochroleuca</name>
    <dbReference type="NCBI Taxonomy" id="152965"/>
    <lineage>
        <taxon>Eukaryota</taxon>
        <taxon>Fungi</taxon>
        <taxon>Dikarya</taxon>
        <taxon>Basidiomycota</taxon>
        <taxon>Agaricomycotina</taxon>
        <taxon>Agaricomycetes</taxon>
        <taxon>Russulales</taxon>
        <taxon>Russulaceae</taxon>
        <taxon>Russula</taxon>
    </lineage>
</organism>
<dbReference type="AlphaFoldDB" id="A0A9P5N6E5"/>
<feature type="compositionally biased region" description="Low complexity" evidence="1">
    <location>
        <begin position="105"/>
        <end position="123"/>
    </location>
</feature>
<name>A0A9P5N6E5_9AGAM</name>
<comment type="caution">
    <text evidence="2">The sequence shown here is derived from an EMBL/GenBank/DDBJ whole genome shotgun (WGS) entry which is preliminary data.</text>
</comment>
<protein>
    <submittedName>
        <fullName evidence="2">Uncharacterized protein</fullName>
    </submittedName>
</protein>